<protein>
    <recommendedName>
        <fullName evidence="2">DNA primase/helicase Gp4 N-terminal Bacteriophage T7-like domain-containing protein</fullName>
    </recommendedName>
</protein>
<dbReference type="RefSeq" id="WP_086069295.1">
    <property type="nucleotide sequence ID" value="NZ_KY623659.1"/>
</dbReference>
<dbReference type="InterPro" id="IPR055570">
    <property type="entry name" value="DUF7146"/>
</dbReference>
<evidence type="ECO:0000256" key="1">
    <source>
        <dbReference type="SAM" id="MobiDB-lite"/>
    </source>
</evidence>
<proteinExistence type="predicted"/>
<feature type="region of interest" description="Disordered" evidence="1">
    <location>
        <begin position="111"/>
        <end position="131"/>
    </location>
</feature>
<dbReference type="SMART" id="SM00778">
    <property type="entry name" value="Prim_Zn_Ribbon"/>
    <property type="match status" value="1"/>
</dbReference>
<dbReference type="EMBL" id="KY623659">
    <property type="protein sequence ID" value="ASD48426.1"/>
    <property type="molecule type" value="Genomic_DNA"/>
</dbReference>
<geneLocation type="plasmid" evidence="3">
    <name>pGZAF1_VIM</name>
</geneLocation>
<feature type="compositionally biased region" description="Low complexity" evidence="1">
    <location>
        <begin position="256"/>
        <end position="271"/>
    </location>
</feature>
<dbReference type="InterPro" id="IPR034154">
    <property type="entry name" value="TOPRIM_DnaG/twinkle"/>
</dbReference>
<dbReference type="Pfam" id="PF23639">
    <property type="entry name" value="DUF7146"/>
    <property type="match status" value="1"/>
</dbReference>
<organism evidence="3">
    <name type="scientific">Alcaligenes faecalis</name>
    <dbReference type="NCBI Taxonomy" id="511"/>
    <lineage>
        <taxon>Bacteria</taxon>
        <taxon>Pseudomonadati</taxon>
        <taxon>Pseudomonadota</taxon>
        <taxon>Betaproteobacteria</taxon>
        <taxon>Burkholderiales</taxon>
        <taxon>Alcaligenaceae</taxon>
        <taxon>Alcaligenes</taxon>
    </lineage>
</organism>
<dbReference type="AlphaFoldDB" id="A0A1Z3MKU0"/>
<dbReference type="GO" id="GO:0008270">
    <property type="term" value="F:zinc ion binding"/>
    <property type="evidence" value="ECO:0007669"/>
    <property type="project" value="InterPro"/>
</dbReference>
<feature type="domain" description="DNA primase/helicase Gp4 N-terminal Bacteriophage T7-like" evidence="2">
    <location>
        <begin position="37"/>
        <end position="81"/>
    </location>
</feature>
<keyword evidence="3" id="KW-0614">Plasmid</keyword>
<sequence>MSYYYKADEVRAQAEGNWLVILGHLAKQLEPALRRPGKHVLCPIHGSKKRNGGGDGFRLFKDAHRTGGGICNTCGPNHDGFELLMWVNGWDFRHCLKAVGDAIGAPRYERHQAKASPRHQSVAQAADDQEAQRTRRFRAKGIVVDSGAAPYQHDPENEESYFVAVRNSSGHDKVVWGVDLSRAMHDAGATIGSDVTLYSLGRKLVTVEQKVRNRSGEVVDTKEISAHRTEWLVENRSSVAQADVDEFEQLSVSNGASVPSRSVSAASASRSTKQEKDGEDFDNKVPSTNVIPLKGMAPAWLQEVTERMEQQEQKRKLYSAKVSERHHRTWDQCLPVTSEGATPLYEYLSSRQIHWMLDRLSETDSLRFHPALPYFTEEKVGEGYKEIGKFPAMVGAVRDLDGNILTLHRTYLSARGGKARVPEVKKMSVVGDGVDINGSSIRLCEPVNGILGVAEGIETALSAFWATGIPTWSTINAQLMKSFEVPEGVETVIIWADKDKSRTGEVAANVLKSRLEAQGILVLVMLPPAPIPAKSKSIDWNDVLMEQGRAGFPSRSYILRYCDLNRSRAFSKVEYSSALA</sequence>
<dbReference type="Pfam" id="PF08273">
    <property type="entry name" value="Zn_Ribbon_Prim"/>
    <property type="match status" value="1"/>
</dbReference>
<feature type="region of interest" description="Disordered" evidence="1">
    <location>
        <begin position="253"/>
        <end position="288"/>
    </location>
</feature>
<name>A0A1Z3MKU0_ALCFA</name>
<accession>A0A1Z3MKU0</accession>
<dbReference type="InterPro" id="IPR013237">
    <property type="entry name" value="Phage_T7_Gp4_N"/>
</dbReference>
<dbReference type="Pfam" id="PF13362">
    <property type="entry name" value="Toprim_3"/>
    <property type="match status" value="1"/>
</dbReference>
<dbReference type="InterPro" id="IPR006171">
    <property type="entry name" value="TOPRIM_dom"/>
</dbReference>
<evidence type="ECO:0000259" key="2">
    <source>
        <dbReference type="SMART" id="SM00778"/>
    </source>
</evidence>
<dbReference type="SUPFAM" id="SSF57783">
    <property type="entry name" value="Zinc beta-ribbon"/>
    <property type="match status" value="1"/>
</dbReference>
<dbReference type="CDD" id="cd01029">
    <property type="entry name" value="TOPRIM_primases"/>
    <property type="match status" value="1"/>
</dbReference>
<evidence type="ECO:0000313" key="3">
    <source>
        <dbReference type="EMBL" id="ASD48426.1"/>
    </source>
</evidence>
<dbReference type="GO" id="GO:0004386">
    <property type="term" value="F:helicase activity"/>
    <property type="evidence" value="ECO:0007669"/>
    <property type="project" value="InterPro"/>
</dbReference>
<reference evidence="3" key="1">
    <citation type="submission" date="2017-02" db="EMBL/GenBank/DDBJ databases">
        <title>Emergence of VIM metallo-beta-lactamase producing Alcaligenes faecalis in GAZA, Palestine.</title>
        <authorList>
            <person name="Al Laham N."/>
            <person name="Chavda K."/>
            <person name="Cienfuegos V."/>
            <person name="Kreiswirth B."/>
            <person name="Chen L."/>
        </authorList>
    </citation>
    <scope>NUCLEOTIDE SEQUENCE</scope>
    <source>
        <strain evidence="3">GZAF1</strain>
        <plasmid evidence="3">pGZAF1_VIM</plasmid>
    </source>
</reference>